<dbReference type="RefSeq" id="WP_110444031.1">
    <property type="nucleotide sequence ID" value="NZ_QGLM01000018.1"/>
</dbReference>
<dbReference type="AlphaFoldDB" id="A0A318MQD6"/>
<protein>
    <recommendedName>
        <fullName evidence="1">DUF4123 domain-containing protein</fullName>
    </recommendedName>
</protein>
<feature type="domain" description="DUF4123" evidence="1">
    <location>
        <begin position="20"/>
        <end position="126"/>
    </location>
</feature>
<evidence type="ECO:0000313" key="3">
    <source>
        <dbReference type="Proteomes" id="UP000247838"/>
    </source>
</evidence>
<reference evidence="2 3" key="1">
    <citation type="submission" date="2018-05" db="EMBL/GenBank/DDBJ databases">
        <title>Reference genomes for bee gut microbiota database.</title>
        <authorList>
            <person name="Ellegaard K.M."/>
        </authorList>
    </citation>
    <scope>NUCLEOTIDE SEQUENCE [LARGE SCALE GENOMIC DNA]</scope>
    <source>
        <strain evidence="2 3">ESL0167</strain>
    </source>
</reference>
<dbReference type="Proteomes" id="UP000247838">
    <property type="component" value="Unassembled WGS sequence"/>
</dbReference>
<dbReference type="Pfam" id="PF13503">
    <property type="entry name" value="DUF4123"/>
    <property type="match status" value="1"/>
</dbReference>
<proteinExistence type="predicted"/>
<organism evidence="2 3">
    <name type="scientific">Frischella perrara</name>
    <dbReference type="NCBI Taxonomy" id="1267021"/>
    <lineage>
        <taxon>Bacteria</taxon>
        <taxon>Pseudomonadati</taxon>
        <taxon>Pseudomonadota</taxon>
        <taxon>Gammaproteobacteria</taxon>
        <taxon>Orbales</taxon>
        <taxon>Orbaceae</taxon>
        <taxon>Frischella</taxon>
    </lineage>
</organism>
<name>A0A318MQD6_FRIPE</name>
<gene>
    <name evidence="2" type="ORF">DKK76_09320</name>
</gene>
<sequence>MTQIALNDWCSITAQSGMPLYAVLSNVSDAETIKNYYLTDGSQTPFGLYTGTPYSNWQAVMPMLVQLDEHSNFLDWIHQTKYNDWGWLARSHLPLTKICAHLRSLTQVVLPDGETVFFRYWDGVYLTHQIRFMAENWANILPAFAFYWINRESFTVYVPIERIPKVSPWWQVPQELLDHLSETNPELLVNDVLQLLQENFYNIYASYPYPILKSKIIHLLSLSRKNKTTFDFILKQLQQEKSYE</sequence>
<evidence type="ECO:0000313" key="2">
    <source>
        <dbReference type="EMBL" id="PXY94651.1"/>
    </source>
</evidence>
<evidence type="ECO:0000259" key="1">
    <source>
        <dbReference type="Pfam" id="PF13503"/>
    </source>
</evidence>
<accession>A0A318MQD6</accession>
<dbReference type="InterPro" id="IPR025391">
    <property type="entry name" value="DUF4123"/>
</dbReference>
<comment type="caution">
    <text evidence="2">The sequence shown here is derived from an EMBL/GenBank/DDBJ whole genome shotgun (WGS) entry which is preliminary data.</text>
</comment>
<dbReference type="EMBL" id="QGLM01000018">
    <property type="protein sequence ID" value="PXY94651.1"/>
    <property type="molecule type" value="Genomic_DNA"/>
</dbReference>